<feature type="transmembrane region" description="Helical" evidence="2">
    <location>
        <begin position="46"/>
        <end position="73"/>
    </location>
</feature>
<feature type="domain" description="DUF6460" evidence="3">
    <location>
        <begin position="83"/>
        <end position="116"/>
    </location>
</feature>
<dbReference type="RefSeq" id="WP_238195365.1">
    <property type="nucleotide sequence ID" value="NZ_BPQZ01000005.1"/>
</dbReference>
<evidence type="ECO:0000259" key="3">
    <source>
        <dbReference type="Pfam" id="PF20061"/>
    </source>
</evidence>
<reference evidence="5" key="1">
    <citation type="journal article" date="2019" name="Int. J. Syst. Evol. Microbiol.">
        <title>The Global Catalogue of Microorganisms (GCM) 10K type strain sequencing project: providing services to taxonomists for standard genome sequencing and annotation.</title>
        <authorList>
            <consortium name="The Broad Institute Genomics Platform"/>
            <consortium name="The Broad Institute Genome Sequencing Center for Infectious Disease"/>
            <person name="Wu L."/>
            <person name="Ma J."/>
        </authorList>
    </citation>
    <scope>NUCLEOTIDE SEQUENCE [LARGE SCALE GENOMIC DNA]</scope>
    <source>
        <strain evidence="5">NBRC 103632</strain>
    </source>
</reference>
<evidence type="ECO:0000313" key="5">
    <source>
        <dbReference type="Proteomes" id="UP001157440"/>
    </source>
</evidence>
<dbReference type="AlphaFoldDB" id="A0AA37WV13"/>
<comment type="caution">
    <text evidence="4">The sequence shown here is derived from an EMBL/GenBank/DDBJ whole genome shotgun (WGS) entry which is preliminary data.</text>
</comment>
<keyword evidence="2" id="KW-1133">Transmembrane helix</keyword>
<proteinExistence type="predicted"/>
<sequence length="118" mass="12808">MLVDHNRRPQGFEQGAPGPDGAYGAAPYRTRESGLRRFLGGSPVGVFVRLLFLSVLVGAFMSMLGLTPGRLFWHLYDSARALIDIGLASLHDFGGWIVAGAIVVVPLWLIARLFAVSR</sequence>
<dbReference type="EMBL" id="BSPL01000033">
    <property type="protein sequence ID" value="GLS73914.1"/>
    <property type="molecule type" value="Genomic_DNA"/>
</dbReference>
<dbReference type="Pfam" id="PF20061">
    <property type="entry name" value="DUF6460"/>
    <property type="match status" value="1"/>
</dbReference>
<evidence type="ECO:0000256" key="1">
    <source>
        <dbReference type="SAM" id="MobiDB-lite"/>
    </source>
</evidence>
<dbReference type="InterPro" id="IPR045594">
    <property type="entry name" value="DUF6460"/>
</dbReference>
<protein>
    <recommendedName>
        <fullName evidence="3">DUF6460 domain-containing protein</fullName>
    </recommendedName>
</protein>
<feature type="compositionally biased region" description="Low complexity" evidence="1">
    <location>
        <begin position="15"/>
        <end position="26"/>
    </location>
</feature>
<keyword evidence="5" id="KW-1185">Reference proteome</keyword>
<dbReference type="Proteomes" id="UP001157440">
    <property type="component" value="Unassembled WGS sequence"/>
</dbReference>
<keyword evidence="2" id="KW-0812">Transmembrane</keyword>
<feature type="region of interest" description="Disordered" evidence="1">
    <location>
        <begin position="1"/>
        <end position="26"/>
    </location>
</feature>
<keyword evidence="2" id="KW-0472">Membrane</keyword>
<name>A0AA37WV13_9HYPH</name>
<organism evidence="4 5">
    <name type="scientific">Methylobacterium tardum</name>
    <dbReference type="NCBI Taxonomy" id="374432"/>
    <lineage>
        <taxon>Bacteria</taxon>
        <taxon>Pseudomonadati</taxon>
        <taxon>Pseudomonadota</taxon>
        <taxon>Alphaproteobacteria</taxon>
        <taxon>Hyphomicrobiales</taxon>
        <taxon>Methylobacteriaceae</taxon>
        <taxon>Methylobacterium</taxon>
    </lineage>
</organism>
<gene>
    <name evidence="4" type="ORF">GCM10007890_59290</name>
</gene>
<accession>A0AA37WV13</accession>
<evidence type="ECO:0000256" key="2">
    <source>
        <dbReference type="SAM" id="Phobius"/>
    </source>
</evidence>
<feature type="transmembrane region" description="Helical" evidence="2">
    <location>
        <begin position="93"/>
        <end position="115"/>
    </location>
</feature>
<evidence type="ECO:0000313" key="4">
    <source>
        <dbReference type="EMBL" id="GLS73914.1"/>
    </source>
</evidence>